<keyword evidence="1" id="KW-0479">Metal-binding</keyword>
<keyword evidence="4" id="KW-1185">Reference proteome</keyword>
<name>A0A2H2ZH86_TRIPA</name>
<dbReference type="OrthoDB" id="3437960at2759"/>
<evidence type="ECO:0000259" key="2">
    <source>
        <dbReference type="PROSITE" id="PS50157"/>
    </source>
</evidence>
<keyword evidence="1" id="KW-0863">Zinc-finger</keyword>
<accession>A0A2H2ZH86</accession>
<dbReference type="InterPro" id="IPR013087">
    <property type="entry name" value="Znf_C2H2_type"/>
</dbReference>
<gene>
    <name evidence="3" type="ORF">A9Z42_0056220</name>
</gene>
<dbReference type="GO" id="GO:0008270">
    <property type="term" value="F:zinc ion binding"/>
    <property type="evidence" value="ECO:0007669"/>
    <property type="project" value="UniProtKB-KW"/>
</dbReference>
<dbReference type="PROSITE" id="PS50157">
    <property type="entry name" value="ZINC_FINGER_C2H2_2"/>
    <property type="match status" value="1"/>
</dbReference>
<dbReference type="Proteomes" id="UP000219286">
    <property type="component" value="Unassembled WGS sequence"/>
</dbReference>
<dbReference type="AlphaFoldDB" id="A0A2H2ZH86"/>
<dbReference type="Pfam" id="PF00096">
    <property type="entry name" value="zf-C2H2"/>
    <property type="match status" value="1"/>
</dbReference>
<dbReference type="Gene3D" id="3.30.160.60">
    <property type="entry name" value="Classic Zinc Finger"/>
    <property type="match status" value="1"/>
</dbReference>
<evidence type="ECO:0000313" key="4">
    <source>
        <dbReference type="Proteomes" id="UP000219286"/>
    </source>
</evidence>
<sequence length="115" mass="13575">MDSAPSASGSPRQYVCEFCNRAFEKRYAFNRHRGKHTKPLKCPKEPEGCTYRAQFNKEIEKHIWSRHVKWAEETNRTPIRKQCRICGVILERPDNVKRHMDEVHNKIKRKRGPGG</sequence>
<organism evidence="3 4">
    <name type="scientific">Trichoderma parareesei</name>
    <name type="common">Filamentous fungus</name>
    <dbReference type="NCBI Taxonomy" id="858221"/>
    <lineage>
        <taxon>Eukaryota</taxon>
        <taxon>Fungi</taxon>
        <taxon>Dikarya</taxon>
        <taxon>Ascomycota</taxon>
        <taxon>Pezizomycotina</taxon>
        <taxon>Sordariomycetes</taxon>
        <taxon>Hypocreomycetidae</taxon>
        <taxon>Hypocreales</taxon>
        <taxon>Hypocreaceae</taxon>
        <taxon>Trichoderma</taxon>
    </lineage>
</organism>
<dbReference type="EMBL" id="LFMI01000049">
    <property type="protein sequence ID" value="OTA00175.1"/>
    <property type="molecule type" value="Genomic_DNA"/>
</dbReference>
<dbReference type="SUPFAM" id="SSF57667">
    <property type="entry name" value="beta-beta-alpha zinc fingers"/>
    <property type="match status" value="1"/>
</dbReference>
<evidence type="ECO:0000313" key="3">
    <source>
        <dbReference type="EMBL" id="OTA00175.1"/>
    </source>
</evidence>
<dbReference type="PROSITE" id="PS00028">
    <property type="entry name" value="ZINC_FINGER_C2H2_1"/>
    <property type="match status" value="2"/>
</dbReference>
<dbReference type="InterPro" id="IPR036236">
    <property type="entry name" value="Znf_C2H2_sf"/>
</dbReference>
<dbReference type="SMART" id="SM00355">
    <property type="entry name" value="ZnF_C2H2"/>
    <property type="match status" value="2"/>
</dbReference>
<evidence type="ECO:0000256" key="1">
    <source>
        <dbReference type="PROSITE-ProRule" id="PRU00042"/>
    </source>
</evidence>
<protein>
    <recommendedName>
        <fullName evidence="2">C2H2-type domain-containing protein</fullName>
    </recommendedName>
</protein>
<keyword evidence="1" id="KW-0862">Zinc</keyword>
<comment type="caution">
    <text evidence="3">The sequence shown here is derived from an EMBL/GenBank/DDBJ whole genome shotgun (WGS) entry which is preliminary data.</text>
</comment>
<feature type="domain" description="C2H2-type" evidence="2">
    <location>
        <begin position="14"/>
        <end position="41"/>
    </location>
</feature>
<proteinExistence type="predicted"/>
<reference evidence="3 4" key="1">
    <citation type="journal article" date="2015" name="Genome Announc.">
        <title>Genome sequence and annotation of Trichoderma parareesei, the ancestor of the cellulase producer Trichoderma reesei.</title>
        <authorList>
            <person name="Yang D."/>
            <person name="Pomraning K."/>
            <person name="Kopchinskiy A."/>
            <person name="Karimi Aghcheh R."/>
            <person name="Atanasova L."/>
            <person name="Chenthamara K."/>
            <person name="Baker S.E."/>
            <person name="Zhang R."/>
            <person name="Shen Q."/>
            <person name="Freitag M."/>
            <person name="Kubicek C.P."/>
            <person name="Druzhinina I.S."/>
        </authorList>
    </citation>
    <scope>NUCLEOTIDE SEQUENCE [LARGE SCALE GENOMIC DNA]</scope>
    <source>
        <strain evidence="3 4">CBS 125925</strain>
    </source>
</reference>